<dbReference type="PROSITE" id="PS50995">
    <property type="entry name" value="HTH_MARR_2"/>
    <property type="match status" value="1"/>
</dbReference>
<accession>F6DK53</accession>
<dbReference type="STRING" id="696281.Desru_2116"/>
<reference evidence="5 6" key="2">
    <citation type="journal article" date="2012" name="Stand. Genomic Sci.">
        <title>Complete genome sequence of the sulfate-reducing firmicute Desulfotomaculum ruminis type strain (DL(T)).</title>
        <authorList>
            <person name="Spring S."/>
            <person name="Visser M."/>
            <person name="Lu M."/>
            <person name="Copeland A."/>
            <person name="Lapidus A."/>
            <person name="Lucas S."/>
            <person name="Cheng J.F."/>
            <person name="Han C."/>
            <person name="Tapia R."/>
            <person name="Goodwin L.A."/>
            <person name="Pitluck S."/>
            <person name="Ivanova N."/>
            <person name="Land M."/>
            <person name="Hauser L."/>
            <person name="Larimer F."/>
            <person name="Rohde M."/>
            <person name="Goker M."/>
            <person name="Detter J.C."/>
            <person name="Kyrpides N.C."/>
            <person name="Woyke T."/>
            <person name="Schaap P.J."/>
            <person name="Plugge C.M."/>
            <person name="Muyzer G."/>
            <person name="Kuever J."/>
            <person name="Pereira I.A."/>
            <person name="Parshina S.N."/>
            <person name="Bernier-Latmani R."/>
            <person name="Stams A.J."/>
            <person name="Klenk H.P."/>
        </authorList>
    </citation>
    <scope>NUCLEOTIDE SEQUENCE [LARGE SCALE GENOMIC DNA]</scope>
    <source>
        <strain evidence="6">ATCC 23193 / DSM 2154 / NCIB 8452 / DL</strain>
    </source>
</reference>
<dbReference type="Gene3D" id="1.10.10.10">
    <property type="entry name" value="Winged helix-like DNA-binding domain superfamily/Winged helix DNA-binding domain"/>
    <property type="match status" value="1"/>
</dbReference>
<dbReference type="SUPFAM" id="SSF46785">
    <property type="entry name" value="Winged helix' DNA-binding domain"/>
    <property type="match status" value="1"/>
</dbReference>
<dbReference type="Pfam" id="PF01047">
    <property type="entry name" value="MarR"/>
    <property type="match status" value="1"/>
</dbReference>
<evidence type="ECO:0000256" key="1">
    <source>
        <dbReference type="ARBA" id="ARBA00023015"/>
    </source>
</evidence>
<dbReference type="EMBL" id="CP002780">
    <property type="protein sequence ID" value="AEG60367.1"/>
    <property type="molecule type" value="Genomic_DNA"/>
</dbReference>
<dbReference type="InterPro" id="IPR036390">
    <property type="entry name" value="WH_DNA-bd_sf"/>
</dbReference>
<keyword evidence="6" id="KW-1185">Reference proteome</keyword>
<dbReference type="HOGENOM" id="CLU_083287_22_3_9"/>
<dbReference type="OrthoDB" id="1707673at2"/>
<feature type="domain" description="HTH marR-type" evidence="4">
    <location>
        <begin position="10"/>
        <end position="143"/>
    </location>
</feature>
<keyword evidence="2" id="KW-0238">DNA-binding</keyword>
<evidence type="ECO:0000313" key="6">
    <source>
        <dbReference type="Proteomes" id="UP000009234"/>
    </source>
</evidence>
<dbReference type="KEGG" id="dru:Desru_2116"/>
<dbReference type="GO" id="GO:0003700">
    <property type="term" value="F:DNA-binding transcription factor activity"/>
    <property type="evidence" value="ECO:0007669"/>
    <property type="project" value="InterPro"/>
</dbReference>
<dbReference type="PRINTS" id="PR00598">
    <property type="entry name" value="HTHMARR"/>
</dbReference>
<keyword evidence="3" id="KW-0804">Transcription</keyword>
<name>F6DK53_DESRL</name>
<dbReference type="InterPro" id="IPR000835">
    <property type="entry name" value="HTH_MarR-typ"/>
</dbReference>
<gene>
    <name evidence="5" type="ordered locus">Desru_2116</name>
</gene>
<dbReference type="RefSeq" id="WP_013842127.1">
    <property type="nucleotide sequence ID" value="NC_015589.1"/>
</dbReference>
<sequence>MNQEKAKELHSLLFTFMGTFHEKFVVHFRKNVHCEPRIKKNHAKIIHILYQNDSLTPTEIGKMLDIEKGGLTTIIDQLAEMGLILRSADPGDRRKILLSLSPEGKAHMEEVIQKFTQTLMDLFEDVDAKELEKYLVSLRHVVEFMQKL</sequence>
<dbReference type="Proteomes" id="UP000009234">
    <property type="component" value="Chromosome"/>
</dbReference>
<organism evidence="5 6">
    <name type="scientific">Desulforamulus ruminis (strain ATCC 23193 / DSM 2154 / NCIMB 8452 / DL)</name>
    <name type="common">Desulfotomaculum ruminis</name>
    <dbReference type="NCBI Taxonomy" id="696281"/>
    <lineage>
        <taxon>Bacteria</taxon>
        <taxon>Bacillati</taxon>
        <taxon>Bacillota</taxon>
        <taxon>Clostridia</taxon>
        <taxon>Eubacteriales</taxon>
        <taxon>Peptococcaceae</taxon>
        <taxon>Desulforamulus</taxon>
    </lineage>
</organism>
<dbReference type="GO" id="GO:0003677">
    <property type="term" value="F:DNA binding"/>
    <property type="evidence" value="ECO:0007669"/>
    <property type="project" value="UniProtKB-KW"/>
</dbReference>
<evidence type="ECO:0000256" key="3">
    <source>
        <dbReference type="ARBA" id="ARBA00023163"/>
    </source>
</evidence>
<evidence type="ECO:0000256" key="2">
    <source>
        <dbReference type="ARBA" id="ARBA00023125"/>
    </source>
</evidence>
<dbReference type="InterPro" id="IPR036388">
    <property type="entry name" value="WH-like_DNA-bd_sf"/>
</dbReference>
<dbReference type="eggNOG" id="COG1846">
    <property type="taxonomic scope" value="Bacteria"/>
</dbReference>
<keyword evidence="1" id="KW-0805">Transcription regulation</keyword>
<protein>
    <submittedName>
        <fullName evidence="5">Regulatory protein MarR</fullName>
    </submittedName>
</protein>
<dbReference type="PANTHER" id="PTHR42756:SF1">
    <property type="entry name" value="TRANSCRIPTIONAL REPRESSOR OF EMRAB OPERON"/>
    <property type="match status" value="1"/>
</dbReference>
<evidence type="ECO:0000259" key="4">
    <source>
        <dbReference type="PROSITE" id="PS50995"/>
    </source>
</evidence>
<reference evidence="6" key="1">
    <citation type="submission" date="2011-05" db="EMBL/GenBank/DDBJ databases">
        <title>Complete sequence of Desulfotomaculum ruminis DSM 2154.</title>
        <authorList>
            <person name="Lucas S."/>
            <person name="Copeland A."/>
            <person name="Lapidus A."/>
            <person name="Cheng J.-F."/>
            <person name="Goodwin L."/>
            <person name="Pitluck S."/>
            <person name="Lu M."/>
            <person name="Detter J.C."/>
            <person name="Han C."/>
            <person name="Tapia R."/>
            <person name="Land M."/>
            <person name="Hauser L."/>
            <person name="Kyrpides N."/>
            <person name="Ivanova N."/>
            <person name="Mikhailova N."/>
            <person name="Pagani I."/>
            <person name="Stams A.J.M."/>
            <person name="Plugge C.M."/>
            <person name="Muyzer G."/>
            <person name="Kuever J."/>
            <person name="Parshina S.N."/>
            <person name="Ivanova A.E."/>
            <person name="Nazina T.N."/>
            <person name="Brambilla E."/>
            <person name="Spring S."/>
            <person name="Klenk H.-P."/>
            <person name="Woyke T."/>
        </authorList>
    </citation>
    <scope>NUCLEOTIDE SEQUENCE [LARGE SCALE GENOMIC DNA]</scope>
    <source>
        <strain evidence="6">ATCC 23193 / DSM 2154 / NCIB 8452 / DL</strain>
    </source>
</reference>
<dbReference type="PANTHER" id="PTHR42756">
    <property type="entry name" value="TRANSCRIPTIONAL REGULATOR, MARR"/>
    <property type="match status" value="1"/>
</dbReference>
<dbReference type="SMART" id="SM00347">
    <property type="entry name" value="HTH_MARR"/>
    <property type="match status" value="1"/>
</dbReference>
<evidence type="ECO:0000313" key="5">
    <source>
        <dbReference type="EMBL" id="AEG60367.1"/>
    </source>
</evidence>
<proteinExistence type="predicted"/>
<dbReference type="AlphaFoldDB" id="F6DK53"/>